<reference evidence="1" key="1">
    <citation type="submission" date="2019-04" db="EMBL/GenBank/DDBJ databases">
        <title>Evolution of Biomass-Degrading Anaerobic Consortia Revealed by Metagenomics.</title>
        <authorList>
            <person name="Peng X."/>
        </authorList>
    </citation>
    <scope>NUCLEOTIDE SEQUENCE</scope>
    <source>
        <strain evidence="1">SIG551</strain>
    </source>
</reference>
<evidence type="ECO:0000313" key="1">
    <source>
        <dbReference type="EMBL" id="MBE6834207.1"/>
    </source>
</evidence>
<dbReference type="InterPro" id="IPR015867">
    <property type="entry name" value="N-reg_PII/ATP_PRibTrfase_C"/>
</dbReference>
<comment type="caution">
    <text evidence="1">The sequence shown here is derived from an EMBL/GenBank/DDBJ whole genome shotgun (WGS) entry which is preliminary data.</text>
</comment>
<protein>
    <submittedName>
        <fullName evidence="1">P-II family nitrogen regulator</fullName>
    </submittedName>
</protein>
<name>A0A928KZB1_9FIRM</name>
<dbReference type="Proteomes" id="UP000754750">
    <property type="component" value="Unassembled WGS sequence"/>
</dbReference>
<sequence>MIAASQYNLIITIVSRGYSEQVMKAAKLGGATGGTIVLARGAGMHEAEKILGFSIHPEKEIVLILTLRDRKQGIMRAICESCGFCTEAHGISIAVPVEDATGLPVADMERELRAQELRKTGT</sequence>
<dbReference type="InterPro" id="IPR011322">
    <property type="entry name" value="N-reg_PII-like_a/b"/>
</dbReference>
<gene>
    <name evidence="1" type="ORF">E7512_11640</name>
</gene>
<dbReference type="AlphaFoldDB" id="A0A928KZB1"/>
<organism evidence="1 2">
    <name type="scientific">Faecalispora sporosphaeroides</name>
    <dbReference type="NCBI Taxonomy" id="1549"/>
    <lineage>
        <taxon>Bacteria</taxon>
        <taxon>Bacillati</taxon>
        <taxon>Bacillota</taxon>
        <taxon>Clostridia</taxon>
        <taxon>Eubacteriales</taxon>
        <taxon>Oscillospiraceae</taxon>
        <taxon>Faecalispora</taxon>
    </lineage>
</organism>
<dbReference type="SUPFAM" id="SSF54913">
    <property type="entry name" value="GlnB-like"/>
    <property type="match status" value="1"/>
</dbReference>
<dbReference type="RefSeq" id="WP_020073722.1">
    <property type="nucleotide sequence ID" value="NZ_JBKWRC010000003.1"/>
</dbReference>
<proteinExistence type="predicted"/>
<dbReference type="Gene3D" id="3.30.70.120">
    <property type="match status" value="1"/>
</dbReference>
<accession>A0A928KZB1</accession>
<dbReference type="EMBL" id="SVNY01000006">
    <property type="protein sequence ID" value="MBE6834207.1"/>
    <property type="molecule type" value="Genomic_DNA"/>
</dbReference>
<evidence type="ECO:0000313" key="2">
    <source>
        <dbReference type="Proteomes" id="UP000754750"/>
    </source>
</evidence>